<feature type="transmembrane region" description="Helical" evidence="26">
    <location>
        <begin position="687"/>
        <end position="710"/>
    </location>
</feature>
<evidence type="ECO:0000256" key="16">
    <source>
        <dbReference type="ARBA" id="ARBA00022989"/>
    </source>
</evidence>
<dbReference type="Pfam" id="PF08263">
    <property type="entry name" value="LRRNT_2"/>
    <property type="match status" value="1"/>
</dbReference>
<dbReference type="FunFam" id="3.80.10.10:FF:001158">
    <property type="entry name" value="Leucine-rich repeat protein kinase family protein"/>
    <property type="match status" value="1"/>
</dbReference>
<dbReference type="Gene3D" id="3.80.10.10">
    <property type="entry name" value="Ribonuclease Inhibitor"/>
    <property type="match status" value="3"/>
</dbReference>
<comment type="catalytic activity">
    <reaction evidence="20">
        <text>L-threonyl-[protein] + ATP = O-phospho-L-threonyl-[protein] + ADP + H(+)</text>
        <dbReference type="Rhea" id="RHEA:46608"/>
        <dbReference type="Rhea" id="RHEA-COMP:11060"/>
        <dbReference type="Rhea" id="RHEA-COMP:11605"/>
        <dbReference type="ChEBI" id="CHEBI:15378"/>
        <dbReference type="ChEBI" id="CHEBI:30013"/>
        <dbReference type="ChEBI" id="CHEBI:30616"/>
        <dbReference type="ChEBI" id="CHEBI:61977"/>
        <dbReference type="ChEBI" id="CHEBI:456216"/>
        <dbReference type="EC" id="2.7.11.1"/>
    </reaction>
</comment>
<evidence type="ECO:0000256" key="5">
    <source>
        <dbReference type="ARBA" id="ARBA00022475"/>
    </source>
</evidence>
<evidence type="ECO:0000256" key="6">
    <source>
        <dbReference type="ARBA" id="ARBA00022527"/>
    </source>
</evidence>
<evidence type="ECO:0000256" key="18">
    <source>
        <dbReference type="ARBA" id="ARBA00023170"/>
    </source>
</evidence>
<dbReference type="GO" id="GO:0005789">
    <property type="term" value="C:endoplasmic reticulum membrane"/>
    <property type="evidence" value="ECO:0007669"/>
    <property type="project" value="UniProtKB-SubCell"/>
</dbReference>
<dbReference type="GO" id="GO:0005886">
    <property type="term" value="C:plasma membrane"/>
    <property type="evidence" value="ECO:0007669"/>
    <property type="project" value="UniProtKB-SubCell"/>
</dbReference>
<dbReference type="InterPro" id="IPR008271">
    <property type="entry name" value="Ser/Thr_kinase_AS"/>
</dbReference>
<evidence type="ECO:0000256" key="7">
    <source>
        <dbReference type="ARBA" id="ARBA00022553"/>
    </source>
</evidence>
<dbReference type="FunFam" id="1.10.510.10:FF:000358">
    <property type="entry name" value="Putative leucine-rich repeat receptor-like serine/threonine-protein kinase"/>
    <property type="match status" value="1"/>
</dbReference>
<evidence type="ECO:0000256" key="24">
    <source>
        <dbReference type="ARBA" id="ARBA00072040"/>
    </source>
</evidence>
<keyword evidence="14" id="KW-0418">Kinase</keyword>
<dbReference type="Gene3D" id="3.30.200.20">
    <property type="entry name" value="Phosphorylase Kinase, domain 1"/>
    <property type="match status" value="1"/>
</dbReference>
<evidence type="ECO:0000256" key="4">
    <source>
        <dbReference type="ARBA" id="ARBA00012513"/>
    </source>
</evidence>
<keyword evidence="5" id="KW-1003">Cell membrane</keyword>
<dbReference type="SUPFAM" id="SSF56112">
    <property type="entry name" value="Protein kinase-like (PK-like)"/>
    <property type="match status" value="1"/>
</dbReference>
<comment type="subcellular location">
    <subcellularLocation>
        <location evidence="1">Cell membrane</location>
        <topology evidence="1">Single-pass membrane protein</topology>
    </subcellularLocation>
    <subcellularLocation>
        <location evidence="2">Endoplasmic reticulum membrane</location>
        <topology evidence="2">Single-pass membrane protein</topology>
    </subcellularLocation>
</comment>
<evidence type="ECO:0000313" key="28">
    <source>
        <dbReference type="EMBL" id="VAI79303.1"/>
    </source>
</evidence>
<dbReference type="Gramene" id="TRITD7Av1G232810.1">
    <property type="protein sequence ID" value="TRITD7Av1G232810.1"/>
    <property type="gene ID" value="TRITD7Av1G232810"/>
</dbReference>
<dbReference type="Pfam" id="PF00560">
    <property type="entry name" value="LRR_1"/>
    <property type="match status" value="7"/>
</dbReference>
<keyword evidence="16 26" id="KW-1133">Transmembrane helix</keyword>
<keyword evidence="6" id="KW-0723">Serine/threonine-protein kinase</keyword>
<keyword evidence="29" id="KW-1185">Reference proteome</keyword>
<evidence type="ECO:0000256" key="21">
    <source>
        <dbReference type="ARBA" id="ARBA00048679"/>
    </source>
</evidence>
<dbReference type="OMA" id="HTIRDVY"/>
<accession>A0A9R1BSF0</accession>
<evidence type="ECO:0000256" key="8">
    <source>
        <dbReference type="ARBA" id="ARBA00022614"/>
    </source>
</evidence>
<dbReference type="InterPro" id="IPR017441">
    <property type="entry name" value="Protein_kinase_ATP_BS"/>
</dbReference>
<dbReference type="EMBL" id="LT934123">
    <property type="protein sequence ID" value="VAI79303.1"/>
    <property type="molecule type" value="Genomic_DNA"/>
</dbReference>
<keyword evidence="7" id="KW-0597">Phosphoprotein</keyword>
<dbReference type="PROSITE" id="PS00108">
    <property type="entry name" value="PROTEIN_KINASE_ST"/>
    <property type="match status" value="1"/>
</dbReference>
<dbReference type="Pfam" id="PF00069">
    <property type="entry name" value="Pkinase"/>
    <property type="match status" value="1"/>
</dbReference>
<dbReference type="InterPro" id="IPR003591">
    <property type="entry name" value="Leu-rich_rpt_typical-subtyp"/>
</dbReference>
<dbReference type="SMART" id="SM00369">
    <property type="entry name" value="LRR_TYP"/>
    <property type="match status" value="9"/>
</dbReference>
<evidence type="ECO:0000256" key="11">
    <source>
        <dbReference type="ARBA" id="ARBA00022729"/>
    </source>
</evidence>
<dbReference type="FunFam" id="3.80.10.10:FF:000233">
    <property type="entry name" value="Leucine-rich repeat receptor-like protein kinase TDR"/>
    <property type="match status" value="1"/>
</dbReference>
<evidence type="ECO:0000256" key="2">
    <source>
        <dbReference type="ARBA" id="ARBA00004389"/>
    </source>
</evidence>
<evidence type="ECO:0000256" key="1">
    <source>
        <dbReference type="ARBA" id="ARBA00004162"/>
    </source>
</evidence>
<comment type="function">
    <text evidence="23">The processed protein kinase Xa21 chain released by protein cleavage after X.oryzae pv. oryzae protein Ax21 detection translocates into the nucleus where it can bind and regulate WRKY62, a transcription factor. Confers resistance to the bacterial pathogen X.oryzae pv. oryzae (Xoo).</text>
</comment>
<dbReference type="InterPro" id="IPR013210">
    <property type="entry name" value="LRR_N_plant-typ"/>
</dbReference>
<dbReference type="InterPro" id="IPR000719">
    <property type="entry name" value="Prot_kinase_dom"/>
</dbReference>
<feature type="domain" description="Protein kinase" evidence="27">
    <location>
        <begin position="746"/>
        <end position="1044"/>
    </location>
</feature>
<keyword evidence="12" id="KW-0677">Repeat</keyword>
<evidence type="ECO:0000256" key="15">
    <source>
        <dbReference type="ARBA" id="ARBA00022840"/>
    </source>
</evidence>
<evidence type="ECO:0000256" key="12">
    <source>
        <dbReference type="ARBA" id="ARBA00022737"/>
    </source>
</evidence>
<dbReference type="SUPFAM" id="SSF52047">
    <property type="entry name" value="RNI-like"/>
    <property type="match status" value="1"/>
</dbReference>
<evidence type="ECO:0000256" key="9">
    <source>
        <dbReference type="ARBA" id="ARBA00022679"/>
    </source>
</evidence>
<keyword evidence="19" id="KW-0325">Glycoprotein</keyword>
<dbReference type="InterPro" id="IPR001611">
    <property type="entry name" value="Leu-rich_rpt"/>
</dbReference>
<dbReference type="Gene3D" id="1.10.510.10">
    <property type="entry name" value="Transferase(Phosphotransferase) domain 1"/>
    <property type="match status" value="1"/>
</dbReference>
<evidence type="ECO:0000256" key="25">
    <source>
        <dbReference type="PROSITE-ProRule" id="PRU10141"/>
    </source>
</evidence>
<sequence>MERANATWKPNQERKRDTTIRAIAMRLIWSTLVLLLIVLVSADDEAALLAFKAQLGHGGSLASWNTSGGFCRWEGVACNHRRPARVVALILNKRGLTGALSPAIGNLTFLRTLNLRDNSLHGGIPTSLGRLRHLKRLILDDNSFSGTFPPNLSSCASITEMRLSSNKLSGLIPAELGYKLTFLSVMSLRKNKFTGPIPASLANLSYLQTLDLSFNQLTGSIPSGLGSIHSIQHFDFHENLLTGMFPPSLYNLSMLKVFDVGFNMLYGSIPNDIGSKFPKLTGLHLPSNHFTGAIPPSISNISSLVYLDLVTNSFSQYVPPTLGMLGALEFLNLADNRLEANDTMGWEFITSLANCSRLEILELSVNPFGGQLPGSIVNLSTTLHALDLIENMITGVFPTDIGNLVGLTRLVIVDTFISGVIPESIGKLENLIDLGLYNNRLSGLIPSSMGNLSQLNRLLADNGNLEGPIPASLGELKNLFELDLSKNYHLNGSIPREIFKLSALSSLLDLSYNSLSGPLPNEVGSLKNLNHLILSGNQLSGKIPNSIQNCLVLELLSLDNNLFQGSIPLSLKNMKGLSVLNLTMNILSGNIPDALGNIGNLQELYLAHNNFSGSIPLVLENLTSLSKLDVSFNNLQGEVPNEGVFRNITYLAVAGNINLCGGTPQLHLPPCSTRPSSMKKKKMRKSLVISLAAAGAILLSLSVILLVWILCKKLKQSEKTVAHNSVVDDHYKRIPYHALWRGTNEFSELNLLGRGSYGVVYKCVLDNEHRTLAVKVFNLGQSTYSKSFEAECEAMRRIRHRCLIKAITSCSSVNHQGQEFKALVFEFMPNGNLDIWLHPRCQEPILDNTLSLAQRLDIVVDIVDAVEYLHNYCQPPVIHCDLKPSNILLAEDMSARVGDFGISRILQENTSAEMQTSYGSTGIRGSIGYVAPEYGEGYAVSTAGDIYSLGILMLEMFTGRSPTEDIFKDLLDLHRFVEDALPDRTLEIADPTMWLHNGQHDNNASIRIQELLVSVLRLGITCSKQHPRDRALTRDAAAEMHTIRDVYLKFIAEHGEERESSTREIQNNFE</sequence>
<dbReference type="GO" id="GO:0005524">
    <property type="term" value="F:ATP binding"/>
    <property type="evidence" value="ECO:0007669"/>
    <property type="project" value="UniProtKB-UniRule"/>
</dbReference>
<dbReference type="FunFam" id="3.80.10.10:FF:000275">
    <property type="entry name" value="Leucine-rich repeat receptor-like protein kinase"/>
    <property type="match status" value="1"/>
</dbReference>
<keyword evidence="8" id="KW-0433">Leucine-rich repeat</keyword>
<evidence type="ECO:0000256" key="10">
    <source>
        <dbReference type="ARBA" id="ARBA00022692"/>
    </source>
</evidence>
<keyword evidence="15 25" id="KW-0067">ATP-binding</keyword>
<dbReference type="EC" id="2.7.11.1" evidence="4"/>
<evidence type="ECO:0000256" key="22">
    <source>
        <dbReference type="ARBA" id="ARBA00054320"/>
    </source>
</evidence>
<evidence type="ECO:0000256" key="3">
    <source>
        <dbReference type="ARBA" id="ARBA00008684"/>
    </source>
</evidence>
<dbReference type="PANTHER" id="PTHR48053:SF81">
    <property type="entry name" value="PROTEIN KINASE DOMAIN-CONTAINING PROTEIN"/>
    <property type="match status" value="1"/>
</dbReference>
<dbReference type="Proteomes" id="UP000324705">
    <property type="component" value="Chromosome 7A"/>
</dbReference>
<gene>
    <name evidence="28" type="ORF">TRITD_7Av1G232810</name>
</gene>
<dbReference type="InterPro" id="IPR011009">
    <property type="entry name" value="Kinase-like_dom_sf"/>
</dbReference>
<evidence type="ECO:0000259" key="27">
    <source>
        <dbReference type="PROSITE" id="PS50011"/>
    </source>
</evidence>
<evidence type="ECO:0000256" key="20">
    <source>
        <dbReference type="ARBA" id="ARBA00047899"/>
    </source>
</evidence>
<evidence type="ECO:0000256" key="17">
    <source>
        <dbReference type="ARBA" id="ARBA00023136"/>
    </source>
</evidence>
<dbReference type="FunFam" id="3.30.200.20:FF:000432">
    <property type="entry name" value="LRR receptor-like serine/threonine-protein kinase EFR"/>
    <property type="match status" value="1"/>
</dbReference>
<dbReference type="GO" id="GO:0004674">
    <property type="term" value="F:protein serine/threonine kinase activity"/>
    <property type="evidence" value="ECO:0007669"/>
    <property type="project" value="UniProtKB-KW"/>
</dbReference>
<comment type="function">
    <text evidence="22">Receptor kinase that detects X.oryzae pv. oryzae protein Ax21 to promote innate immunity. Following X.oryzae pv. oryzae protein Ax21 detection, undergoes cleavage, releasing the processed protein kinase Xa21 chain.</text>
</comment>
<evidence type="ECO:0000313" key="29">
    <source>
        <dbReference type="Proteomes" id="UP000324705"/>
    </source>
</evidence>
<keyword evidence="11" id="KW-0732">Signal</keyword>
<evidence type="ECO:0000256" key="23">
    <source>
        <dbReference type="ARBA" id="ARBA00056628"/>
    </source>
</evidence>
<protein>
    <recommendedName>
        <fullName evidence="24">Receptor kinase-like protein Xa21</fullName>
        <ecNumber evidence="4">2.7.11.1</ecNumber>
    </recommendedName>
</protein>
<dbReference type="PANTHER" id="PTHR48053">
    <property type="entry name" value="LEUCINE RICH REPEAT FAMILY PROTEIN, EXPRESSED"/>
    <property type="match status" value="1"/>
</dbReference>
<comment type="similarity">
    <text evidence="3">Belongs to the protein kinase superfamily. Ser/Thr protein kinase family.</text>
</comment>
<keyword evidence="10 26" id="KW-0812">Transmembrane</keyword>
<reference evidence="28 29" key="1">
    <citation type="submission" date="2017-09" db="EMBL/GenBank/DDBJ databases">
        <authorList>
            <consortium name="International Durum Wheat Genome Sequencing Consortium (IDWGSC)"/>
            <person name="Milanesi L."/>
        </authorList>
    </citation>
    <scope>NUCLEOTIDE SEQUENCE [LARGE SCALE GENOMIC DNA]</scope>
    <source>
        <strain evidence="29">cv. Svevo</strain>
    </source>
</reference>
<organism evidence="28 29">
    <name type="scientific">Triticum turgidum subsp. durum</name>
    <name type="common">Durum wheat</name>
    <name type="synonym">Triticum durum</name>
    <dbReference type="NCBI Taxonomy" id="4567"/>
    <lineage>
        <taxon>Eukaryota</taxon>
        <taxon>Viridiplantae</taxon>
        <taxon>Streptophyta</taxon>
        <taxon>Embryophyta</taxon>
        <taxon>Tracheophyta</taxon>
        <taxon>Spermatophyta</taxon>
        <taxon>Magnoliopsida</taxon>
        <taxon>Liliopsida</taxon>
        <taxon>Poales</taxon>
        <taxon>Poaceae</taxon>
        <taxon>BOP clade</taxon>
        <taxon>Pooideae</taxon>
        <taxon>Triticodae</taxon>
        <taxon>Triticeae</taxon>
        <taxon>Triticinae</taxon>
        <taxon>Triticum</taxon>
    </lineage>
</organism>
<keyword evidence="9" id="KW-0808">Transferase</keyword>
<evidence type="ECO:0000256" key="19">
    <source>
        <dbReference type="ARBA" id="ARBA00023180"/>
    </source>
</evidence>
<keyword evidence="17 26" id="KW-0472">Membrane</keyword>
<dbReference type="SUPFAM" id="SSF52058">
    <property type="entry name" value="L domain-like"/>
    <property type="match status" value="1"/>
</dbReference>
<dbReference type="PROSITE" id="PS00107">
    <property type="entry name" value="PROTEIN_KINASE_ATP"/>
    <property type="match status" value="1"/>
</dbReference>
<proteinExistence type="inferred from homology"/>
<feature type="binding site" evidence="25">
    <location>
        <position position="775"/>
    </location>
    <ligand>
        <name>ATP</name>
        <dbReference type="ChEBI" id="CHEBI:30616"/>
    </ligand>
</feature>
<dbReference type="AlphaFoldDB" id="A0A9R1BSF0"/>
<keyword evidence="13 25" id="KW-0547">Nucleotide-binding</keyword>
<name>A0A9R1BSF0_TRITD</name>
<evidence type="ECO:0000256" key="13">
    <source>
        <dbReference type="ARBA" id="ARBA00022741"/>
    </source>
</evidence>
<dbReference type="GO" id="GO:0009791">
    <property type="term" value="P:post-embryonic development"/>
    <property type="evidence" value="ECO:0007669"/>
    <property type="project" value="UniProtKB-ARBA"/>
</dbReference>
<dbReference type="SMART" id="SM00220">
    <property type="entry name" value="S_TKc"/>
    <property type="match status" value="1"/>
</dbReference>
<evidence type="ECO:0000256" key="26">
    <source>
        <dbReference type="SAM" id="Phobius"/>
    </source>
</evidence>
<comment type="catalytic activity">
    <reaction evidence="21">
        <text>L-seryl-[protein] + ATP = O-phospho-L-seryl-[protein] + ADP + H(+)</text>
        <dbReference type="Rhea" id="RHEA:17989"/>
        <dbReference type="Rhea" id="RHEA-COMP:9863"/>
        <dbReference type="Rhea" id="RHEA-COMP:11604"/>
        <dbReference type="ChEBI" id="CHEBI:15378"/>
        <dbReference type="ChEBI" id="CHEBI:29999"/>
        <dbReference type="ChEBI" id="CHEBI:30616"/>
        <dbReference type="ChEBI" id="CHEBI:83421"/>
        <dbReference type="ChEBI" id="CHEBI:456216"/>
        <dbReference type="EC" id="2.7.11.1"/>
    </reaction>
</comment>
<keyword evidence="18" id="KW-0675">Receptor</keyword>
<dbReference type="InterPro" id="IPR032675">
    <property type="entry name" value="LRR_dom_sf"/>
</dbReference>
<evidence type="ECO:0000256" key="14">
    <source>
        <dbReference type="ARBA" id="ARBA00022777"/>
    </source>
</evidence>
<dbReference type="PROSITE" id="PS50011">
    <property type="entry name" value="PROTEIN_KINASE_DOM"/>
    <property type="match status" value="1"/>
</dbReference>
<dbReference type="InterPro" id="IPR051716">
    <property type="entry name" value="Plant_RL_S/T_kinase"/>
</dbReference>